<feature type="compositionally biased region" description="Basic and acidic residues" evidence="1">
    <location>
        <begin position="127"/>
        <end position="139"/>
    </location>
</feature>
<evidence type="ECO:0000313" key="2">
    <source>
        <dbReference type="EMBL" id="KAH7935786.1"/>
    </source>
</evidence>
<feature type="compositionally biased region" description="Low complexity" evidence="1">
    <location>
        <begin position="313"/>
        <end position="324"/>
    </location>
</feature>
<accession>A0A9D4PCS7</accession>
<sequence length="601" mass="66828">MNQDGDGSTDETALKDQSSQKQDAGDTKPENEDDSRPTLIAARPVGSGGFSTSSVSEEFFKELKNIGKSFEQSGGQTKMLEDDPKDNSGDKVAERAAGKAHVDGHCASKSRSSSCHRRRHRSASSAADRRERRIEECSGAHKHPQGAPITHRRQRHHHHRHQRRMRDGDFSDGGVQTPPTAPQKHRHCCRSSAASDSCCFRAPMKRASGGDHHRAARQDENGDETENGAKDTGATKRPDGTKCGAVFSRYRSNYRSAETDNSTSSSSSSEDERGEEVAVASCKREGDGSRTITITRTRESSSQPRHRGEIRGSSRTRSRSGSPRRCVDGPVESTVEKHVLELNFPSSPLMRSISNLLEMHCPCEDNKEAEDNNDDDDDDDEKNDVNAERFVHRMKPGQTCELQGDSQVILVSLPEPHKLTVEHVIRSPSCVVEQERCTSRHLDNFKRVCAERDREKRHTDKRRNRCEETIPDALRIRRKHSYVRHTLRRKGLNARQEDSAPPKVLHPCSSSSSDSSEDDDNNGVTYGKEKGTEEVVVRPAVGKSSWRSRGADREDLAGRVPSRQRELRLTIPKAKAGGCAGDTGRKMSLDPRKAKQPIKAR</sequence>
<reference evidence="2" key="1">
    <citation type="journal article" date="2020" name="Cell">
        <title>Large-Scale Comparative Analyses of Tick Genomes Elucidate Their Genetic Diversity and Vector Capacities.</title>
        <authorList>
            <consortium name="Tick Genome and Microbiome Consortium (TIGMIC)"/>
            <person name="Jia N."/>
            <person name="Wang J."/>
            <person name="Shi W."/>
            <person name="Du L."/>
            <person name="Sun Y."/>
            <person name="Zhan W."/>
            <person name="Jiang J.F."/>
            <person name="Wang Q."/>
            <person name="Zhang B."/>
            <person name="Ji P."/>
            <person name="Bell-Sakyi L."/>
            <person name="Cui X.M."/>
            <person name="Yuan T.T."/>
            <person name="Jiang B.G."/>
            <person name="Yang W.F."/>
            <person name="Lam T.T."/>
            <person name="Chang Q.C."/>
            <person name="Ding S.J."/>
            <person name="Wang X.J."/>
            <person name="Zhu J.G."/>
            <person name="Ruan X.D."/>
            <person name="Zhao L."/>
            <person name="Wei J.T."/>
            <person name="Ye R.Z."/>
            <person name="Que T.C."/>
            <person name="Du C.H."/>
            <person name="Zhou Y.H."/>
            <person name="Cheng J.X."/>
            <person name="Dai P.F."/>
            <person name="Guo W.B."/>
            <person name="Han X.H."/>
            <person name="Huang E.J."/>
            <person name="Li L.F."/>
            <person name="Wei W."/>
            <person name="Gao Y.C."/>
            <person name="Liu J.Z."/>
            <person name="Shao H.Z."/>
            <person name="Wang X."/>
            <person name="Wang C.C."/>
            <person name="Yang T.C."/>
            <person name="Huo Q.B."/>
            <person name="Li W."/>
            <person name="Chen H.Y."/>
            <person name="Chen S.E."/>
            <person name="Zhou L.G."/>
            <person name="Ni X.B."/>
            <person name="Tian J.H."/>
            <person name="Sheng Y."/>
            <person name="Liu T."/>
            <person name="Pan Y.S."/>
            <person name="Xia L.Y."/>
            <person name="Li J."/>
            <person name="Zhao F."/>
            <person name="Cao W.C."/>
        </authorList>
    </citation>
    <scope>NUCLEOTIDE SEQUENCE</scope>
    <source>
        <strain evidence="2">Rsan-2018</strain>
    </source>
</reference>
<feature type="region of interest" description="Disordered" evidence="1">
    <location>
        <begin position="481"/>
        <end position="601"/>
    </location>
</feature>
<proteinExistence type="predicted"/>
<feature type="compositionally biased region" description="Basic residues" evidence="1">
    <location>
        <begin position="481"/>
        <end position="492"/>
    </location>
</feature>
<keyword evidence="3" id="KW-1185">Reference proteome</keyword>
<reference evidence="2" key="2">
    <citation type="submission" date="2021-09" db="EMBL/GenBank/DDBJ databases">
        <authorList>
            <person name="Jia N."/>
            <person name="Wang J."/>
            <person name="Shi W."/>
            <person name="Du L."/>
            <person name="Sun Y."/>
            <person name="Zhan W."/>
            <person name="Jiang J."/>
            <person name="Wang Q."/>
            <person name="Zhang B."/>
            <person name="Ji P."/>
            <person name="Sakyi L.B."/>
            <person name="Cui X."/>
            <person name="Yuan T."/>
            <person name="Jiang B."/>
            <person name="Yang W."/>
            <person name="Lam T.T.-Y."/>
            <person name="Chang Q."/>
            <person name="Ding S."/>
            <person name="Wang X."/>
            <person name="Zhu J."/>
            <person name="Ruan X."/>
            <person name="Zhao L."/>
            <person name="Wei J."/>
            <person name="Que T."/>
            <person name="Du C."/>
            <person name="Cheng J."/>
            <person name="Dai P."/>
            <person name="Han X."/>
            <person name="Huang E."/>
            <person name="Gao Y."/>
            <person name="Liu J."/>
            <person name="Shao H."/>
            <person name="Ye R."/>
            <person name="Li L."/>
            <person name="Wei W."/>
            <person name="Wang X."/>
            <person name="Wang C."/>
            <person name="Huo Q."/>
            <person name="Li W."/>
            <person name="Guo W."/>
            <person name="Chen H."/>
            <person name="Chen S."/>
            <person name="Zhou L."/>
            <person name="Zhou L."/>
            <person name="Ni X."/>
            <person name="Tian J."/>
            <person name="Zhou Y."/>
            <person name="Sheng Y."/>
            <person name="Liu T."/>
            <person name="Pan Y."/>
            <person name="Xia L."/>
            <person name="Li J."/>
            <person name="Zhao F."/>
            <person name="Cao W."/>
        </authorList>
    </citation>
    <scope>NUCLEOTIDE SEQUENCE</scope>
    <source>
        <strain evidence="2">Rsan-2018</strain>
        <tissue evidence="2">Larvae</tissue>
    </source>
</reference>
<feature type="region of interest" description="Disordered" evidence="1">
    <location>
        <begin position="70"/>
        <end position="188"/>
    </location>
</feature>
<feature type="region of interest" description="Disordered" evidence="1">
    <location>
        <begin position="200"/>
        <end position="331"/>
    </location>
</feature>
<feature type="region of interest" description="Disordered" evidence="1">
    <location>
        <begin position="1"/>
        <end position="54"/>
    </location>
</feature>
<feature type="compositionally biased region" description="Basic and acidic residues" evidence="1">
    <location>
        <begin position="549"/>
        <end position="568"/>
    </location>
</feature>
<feature type="compositionally biased region" description="Basic and acidic residues" evidence="1">
    <location>
        <begin position="583"/>
        <end position="593"/>
    </location>
</feature>
<dbReference type="Proteomes" id="UP000821837">
    <property type="component" value="Unassembled WGS sequence"/>
</dbReference>
<feature type="compositionally biased region" description="Basic and acidic residues" evidence="1">
    <location>
        <begin position="23"/>
        <end position="36"/>
    </location>
</feature>
<comment type="caution">
    <text evidence="2">The sequence shown here is derived from an EMBL/GenBank/DDBJ whole genome shotgun (WGS) entry which is preliminary data.</text>
</comment>
<protein>
    <submittedName>
        <fullName evidence="2">Uncharacterized protein</fullName>
    </submittedName>
</protein>
<gene>
    <name evidence="2" type="ORF">HPB52_013585</name>
</gene>
<dbReference type="AlphaFoldDB" id="A0A9D4PCS7"/>
<feature type="compositionally biased region" description="Basic and acidic residues" evidence="1">
    <location>
        <begin position="208"/>
        <end position="220"/>
    </location>
</feature>
<feature type="compositionally biased region" description="Basic and acidic residues" evidence="1">
    <location>
        <begin position="227"/>
        <end position="240"/>
    </location>
</feature>
<dbReference type="EMBL" id="JABSTV010001255">
    <property type="protein sequence ID" value="KAH7935786.1"/>
    <property type="molecule type" value="Genomic_DNA"/>
</dbReference>
<feature type="compositionally biased region" description="Basic and acidic residues" evidence="1">
    <location>
        <begin position="79"/>
        <end position="106"/>
    </location>
</feature>
<feature type="compositionally biased region" description="Basic and acidic residues" evidence="1">
    <location>
        <begin position="527"/>
        <end position="536"/>
    </location>
</feature>
<feature type="compositionally biased region" description="Basic residues" evidence="1">
    <location>
        <begin position="140"/>
        <end position="164"/>
    </location>
</feature>
<organism evidence="2 3">
    <name type="scientific">Rhipicephalus sanguineus</name>
    <name type="common">Brown dog tick</name>
    <name type="synonym">Ixodes sanguineus</name>
    <dbReference type="NCBI Taxonomy" id="34632"/>
    <lineage>
        <taxon>Eukaryota</taxon>
        <taxon>Metazoa</taxon>
        <taxon>Ecdysozoa</taxon>
        <taxon>Arthropoda</taxon>
        <taxon>Chelicerata</taxon>
        <taxon>Arachnida</taxon>
        <taxon>Acari</taxon>
        <taxon>Parasitiformes</taxon>
        <taxon>Ixodida</taxon>
        <taxon>Ixodoidea</taxon>
        <taxon>Ixodidae</taxon>
        <taxon>Rhipicephalinae</taxon>
        <taxon>Rhipicephalus</taxon>
        <taxon>Rhipicephalus</taxon>
    </lineage>
</organism>
<name>A0A9D4PCS7_RHISA</name>
<feature type="compositionally biased region" description="Low complexity" evidence="1">
    <location>
        <begin position="255"/>
        <end position="268"/>
    </location>
</feature>
<evidence type="ECO:0000256" key="1">
    <source>
        <dbReference type="SAM" id="MobiDB-lite"/>
    </source>
</evidence>
<evidence type="ECO:0000313" key="3">
    <source>
        <dbReference type="Proteomes" id="UP000821837"/>
    </source>
</evidence>